<feature type="compositionally biased region" description="Acidic residues" evidence="1">
    <location>
        <begin position="1"/>
        <end position="17"/>
    </location>
</feature>
<dbReference type="Pfam" id="PF18791">
    <property type="entry name" value="Transp_inhibit"/>
    <property type="match status" value="1"/>
</dbReference>
<gene>
    <name evidence="4" type="ORF">KI387_016202</name>
</gene>
<feature type="domain" description="COI1 F-box" evidence="2">
    <location>
        <begin position="36"/>
        <end position="73"/>
    </location>
</feature>
<dbReference type="InterPro" id="IPR032675">
    <property type="entry name" value="LRR_dom_sf"/>
</dbReference>
<proteinExistence type="predicted"/>
<dbReference type="EMBL" id="JAHRHJ020000003">
    <property type="protein sequence ID" value="KAH9321563.1"/>
    <property type="molecule type" value="Genomic_DNA"/>
</dbReference>
<feature type="non-terminal residue" evidence="4">
    <location>
        <position position="1"/>
    </location>
</feature>
<dbReference type="OMA" id="NVEMIRE"/>
<feature type="domain" description="Transport inhibitor response 1" evidence="3">
    <location>
        <begin position="94"/>
        <end position="139"/>
    </location>
</feature>
<dbReference type="SUPFAM" id="SSF52047">
    <property type="entry name" value="RNI-like"/>
    <property type="match status" value="1"/>
</dbReference>
<dbReference type="AlphaFoldDB" id="A0AA38GH12"/>
<evidence type="ECO:0000259" key="2">
    <source>
        <dbReference type="Pfam" id="PF18511"/>
    </source>
</evidence>
<evidence type="ECO:0000313" key="4">
    <source>
        <dbReference type="EMBL" id="KAH9321563.1"/>
    </source>
</evidence>
<dbReference type="PANTHER" id="PTHR16134">
    <property type="entry name" value="F-BOX/TPR REPEAT PROTEIN POF3"/>
    <property type="match status" value="1"/>
</dbReference>
<name>A0AA38GH12_TAXCH</name>
<dbReference type="Pfam" id="PF18511">
    <property type="entry name" value="F-box_5"/>
    <property type="match status" value="1"/>
</dbReference>
<reference evidence="4 5" key="1">
    <citation type="journal article" date="2021" name="Nat. Plants">
        <title>The Taxus genome provides insights into paclitaxel biosynthesis.</title>
        <authorList>
            <person name="Xiong X."/>
            <person name="Gou J."/>
            <person name="Liao Q."/>
            <person name="Li Y."/>
            <person name="Zhou Q."/>
            <person name="Bi G."/>
            <person name="Li C."/>
            <person name="Du R."/>
            <person name="Wang X."/>
            <person name="Sun T."/>
            <person name="Guo L."/>
            <person name="Liang H."/>
            <person name="Lu P."/>
            <person name="Wu Y."/>
            <person name="Zhang Z."/>
            <person name="Ro D.K."/>
            <person name="Shang Y."/>
            <person name="Huang S."/>
            <person name="Yan J."/>
        </authorList>
    </citation>
    <scope>NUCLEOTIDE SEQUENCE [LARGE SCALE GENOMIC DNA]</scope>
    <source>
        <strain evidence="4">Ta-2019</strain>
    </source>
</reference>
<dbReference type="CDD" id="cd22159">
    <property type="entry name" value="F-box_AtTIR1-like"/>
    <property type="match status" value="1"/>
</dbReference>
<evidence type="ECO:0000259" key="3">
    <source>
        <dbReference type="Pfam" id="PF18791"/>
    </source>
</evidence>
<evidence type="ECO:0000313" key="5">
    <source>
        <dbReference type="Proteomes" id="UP000824469"/>
    </source>
</evidence>
<accession>A0AA38GH12</accession>
<dbReference type="Proteomes" id="UP000824469">
    <property type="component" value="Unassembled WGS sequence"/>
</dbReference>
<dbReference type="Gene3D" id="1.20.1280.50">
    <property type="match status" value="1"/>
</dbReference>
<evidence type="ECO:0000256" key="1">
    <source>
        <dbReference type="SAM" id="MobiDB-lite"/>
    </source>
</evidence>
<dbReference type="GO" id="GO:0019005">
    <property type="term" value="C:SCF ubiquitin ligase complex"/>
    <property type="evidence" value="ECO:0007669"/>
    <property type="project" value="TreeGrafter"/>
</dbReference>
<sequence length="594" mass="66717">MGDEQQCEVLEEDDDDSSSSSSVGCQRMRTETHPSFPYEALEHVLAFVKSHRDRNAVSMVCKAWHKMESCTRNEVFIGNCYAVSPEKTVRRFSTIKSVILKGKPRFADFSLVPPNWGANLYPWISAMAPVYRRLEKLSLKRMTVTDKDLLAVGDSFPHFKELILVCCDGFTTTGLAVIASKCRYLTELTLIDAEVINTGIDWIGYFPESTTSLVSLNFDCLDCPINFDELERLVARSPFLKKLGLNRFVSIAQLQRLLSRAPQLAHLGTGSFGSEFVQEEGAKLCALFGNCKLLQCLSGFREIVPEYLPAIYPVCCNLTFLNFSFAIIGSREFEEVIRHCHKLQRLWVMDTVEDRGLVAAAETCQDLRDLRVFPMDAQENGISCVSDKGLVAISEGCANLESILYFCQQMTNAAVVSMSNHCRKLAVFRLCIMGRCKPDYVTGESMDEGFGAIVRNCKNLTRLSLSGLLTDKAFEYFGTYGKSLEILSVAFAGQSDLSMKFVLDGCTNLRKLEIRDSPFGDTALLSGLHRYESMRFLWMSDCAITEQGCTELAREVPSLNVEMIRENEHENGYLVEKLYVYRSVAGPRNDKPPF</sequence>
<dbReference type="GO" id="GO:0031146">
    <property type="term" value="P:SCF-dependent proteasomal ubiquitin-dependent protein catabolic process"/>
    <property type="evidence" value="ECO:0007669"/>
    <property type="project" value="TreeGrafter"/>
</dbReference>
<organism evidence="4 5">
    <name type="scientific">Taxus chinensis</name>
    <name type="common">Chinese yew</name>
    <name type="synonym">Taxus wallichiana var. chinensis</name>
    <dbReference type="NCBI Taxonomy" id="29808"/>
    <lineage>
        <taxon>Eukaryota</taxon>
        <taxon>Viridiplantae</taxon>
        <taxon>Streptophyta</taxon>
        <taxon>Embryophyta</taxon>
        <taxon>Tracheophyta</taxon>
        <taxon>Spermatophyta</taxon>
        <taxon>Pinopsida</taxon>
        <taxon>Pinidae</taxon>
        <taxon>Conifers II</taxon>
        <taxon>Cupressales</taxon>
        <taxon>Taxaceae</taxon>
        <taxon>Taxus</taxon>
    </lineage>
</organism>
<dbReference type="PANTHER" id="PTHR16134:SF36">
    <property type="entry name" value="TRANSPORT INHIBITOR RESPONSE 1-LIKE PROTEIN"/>
    <property type="match status" value="1"/>
</dbReference>
<protein>
    <submittedName>
        <fullName evidence="4">Uncharacterized protein</fullName>
    </submittedName>
</protein>
<dbReference type="InterPro" id="IPR006553">
    <property type="entry name" value="Leu-rich_rpt_Cys-con_subtyp"/>
</dbReference>
<comment type="caution">
    <text evidence="4">The sequence shown here is derived from an EMBL/GenBank/DDBJ whole genome shotgun (WGS) entry which is preliminary data.</text>
</comment>
<keyword evidence="5" id="KW-1185">Reference proteome</keyword>
<dbReference type="InterPro" id="IPR041567">
    <property type="entry name" value="COI1_F-box"/>
</dbReference>
<dbReference type="Gene3D" id="3.80.10.10">
    <property type="entry name" value="Ribonuclease Inhibitor"/>
    <property type="match status" value="1"/>
</dbReference>
<feature type="region of interest" description="Disordered" evidence="1">
    <location>
        <begin position="1"/>
        <end position="26"/>
    </location>
</feature>
<dbReference type="InterPro" id="IPR041101">
    <property type="entry name" value="Transp_inhibit"/>
</dbReference>
<dbReference type="SMART" id="SM00367">
    <property type="entry name" value="LRR_CC"/>
    <property type="match status" value="5"/>
</dbReference>
<dbReference type="FunFam" id="1.20.1280.50:FF:000006">
    <property type="entry name" value="Transport inhibitor response 1"/>
    <property type="match status" value="1"/>
</dbReference>